<dbReference type="Pfam" id="PF01653">
    <property type="entry name" value="DNA_ligase_aden"/>
    <property type="match status" value="1"/>
</dbReference>
<dbReference type="InterPro" id="IPR004150">
    <property type="entry name" value="NAD_DNA_ligase_OB"/>
</dbReference>
<organism evidence="10 11">
    <name type="scientific">Duffyella gerundensis</name>
    <dbReference type="NCBI Taxonomy" id="1619313"/>
    <lineage>
        <taxon>Bacteria</taxon>
        <taxon>Pseudomonadati</taxon>
        <taxon>Pseudomonadota</taxon>
        <taxon>Gammaproteobacteria</taxon>
        <taxon>Enterobacterales</taxon>
        <taxon>Erwiniaceae</taxon>
        <taxon>Duffyella</taxon>
    </lineage>
</organism>
<dbReference type="InterPro" id="IPR020923">
    <property type="entry name" value="DNA_ligase_B"/>
</dbReference>
<dbReference type="PANTHER" id="PTHR47810">
    <property type="entry name" value="DNA LIGASE"/>
    <property type="match status" value="1"/>
</dbReference>
<dbReference type="InterPro" id="IPR013839">
    <property type="entry name" value="DNAligase_adenylation"/>
</dbReference>
<dbReference type="HAMAP" id="MF_01587">
    <property type="entry name" value="DNA_ligase_B"/>
    <property type="match status" value="1"/>
</dbReference>
<feature type="signal peptide" evidence="8">
    <location>
        <begin position="1"/>
        <end position="18"/>
    </location>
</feature>
<dbReference type="InterPro" id="IPR050326">
    <property type="entry name" value="NAD_dep_DNA_ligaseB"/>
</dbReference>
<dbReference type="Pfam" id="PF03120">
    <property type="entry name" value="OB_DNA_ligase"/>
    <property type="match status" value="1"/>
</dbReference>
<dbReference type="PATRIC" id="fig|1619313.3.peg.45"/>
<dbReference type="PANTHER" id="PTHR47810:SF1">
    <property type="entry name" value="DNA LIGASE B"/>
    <property type="match status" value="1"/>
</dbReference>
<keyword evidence="5 7" id="KW-0234">DNA repair</keyword>
<keyword evidence="11" id="KW-1185">Reference proteome</keyword>
<evidence type="ECO:0000256" key="6">
    <source>
        <dbReference type="ARBA" id="ARBA00034005"/>
    </source>
</evidence>
<dbReference type="Gene3D" id="2.40.50.140">
    <property type="entry name" value="Nucleic acid-binding proteins"/>
    <property type="match status" value="1"/>
</dbReference>
<evidence type="ECO:0000259" key="9">
    <source>
        <dbReference type="SMART" id="SM00532"/>
    </source>
</evidence>
<dbReference type="GO" id="GO:0006281">
    <property type="term" value="P:DNA repair"/>
    <property type="evidence" value="ECO:0007669"/>
    <property type="project" value="UniProtKB-KW"/>
</dbReference>
<dbReference type="InterPro" id="IPR010994">
    <property type="entry name" value="RuvA_2-like"/>
</dbReference>
<dbReference type="KEGG" id="ege:EM595_0046"/>
<dbReference type="Gene3D" id="1.10.287.610">
    <property type="entry name" value="Helix hairpin bin"/>
    <property type="match status" value="1"/>
</dbReference>
<protein>
    <recommendedName>
        <fullName evidence="7">DNA ligase B</fullName>
        <ecNumber evidence="7">6.5.1.2</ecNumber>
    </recommendedName>
    <alternativeName>
        <fullName evidence="7">Polydeoxyribonucleotide synthase [NAD(+)] B</fullName>
    </alternativeName>
</protein>
<dbReference type="GO" id="GO:0003911">
    <property type="term" value="F:DNA ligase (NAD+) activity"/>
    <property type="evidence" value="ECO:0007669"/>
    <property type="project" value="UniProtKB-UniRule"/>
</dbReference>
<evidence type="ECO:0000313" key="11">
    <source>
        <dbReference type="Proteomes" id="UP000059419"/>
    </source>
</evidence>
<dbReference type="NCBIfam" id="NF005987">
    <property type="entry name" value="PRK08097.1"/>
    <property type="match status" value="1"/>
</dbReference>
<feature type="domain" description="NAD-dependent DNA ligase N-terminal" evidence="9">
    <location>
        <begin position="27"/>
        <end position="425"/>
    </location>
</feature>
<evidence type="ECO:0000256" key="4">
    <source>
        <dbReference type="ARBA" id="ARBA00023027"/>
    </source>
</evidence>
<evidence type="ECO:0000256" key="5">
    <source>
        <dbReference type="ARBA" id="ARBA00023204"/>
    </source>
</evidence>
<dbReference type="SUPFAM" id="SSF50249">
    <property type="entry name" value="Nucleic acid-binding proteins"/>
    <property type="match status" value="1"/>
</dbReference>
<evidence type="ECO:0000313" key="10">
    <source>
        <dbReference type="EMBL" id="CUU22283.1"/>
    </source>
</evidence>
<comment type="similarity">
    <text evidence="7">Belongs to the NAD-dependent DNA ligase family. LigB subfamily.</text>
</comment>
<evidence type="ECO:0000256" key="1">
    <source>
        <dbReference type="ARBA" id="ARBA00022598"/>
    </source>
</evidence>
<dbReference type="GO" id="GO:0006260">
    <property type="term" value="P:DNA replication"/>
    <property type="evidence" value="ECO:0007669"/>
    <property type="project" value="UniProtKB-KW"/>
</dbReference>
<proteinExistence type="inferred from homology"/>
<keyword evidence="3 7" id="KW-0227">DNA damage</keyword>
<dbReference type="STRING" id="1619313.EM595_0046"/>
<dbReference type="RefSeq" id="WP_067426567.1">
    <property type="nucleotide sequence ID" value="NZ_LN907827.1"/>
</dbReference>
<dbReference type="SUPFAM" id="SSF56091">
    <property type="entry name" value="DNA ligase/mRNA capping enzyme, catalytic domain"/>
    <property type="match status" value="1"/>
</dbReference>
<feature type="active site" description="N6-AMP-lysine intermediate" evidence="7">
    <location>
        <position position="123"/>
    </location>
</feature>
<dbReference type="SMART" id="SM00532">
    <property type="entry name" value="LIGANc"/>
    <property type="match status" value="1"/>
</dbReference>
<reference evidence="11" key="1">
    <citation type="submission" date="2015-11" db="EMBL/GenBank/DDBJ databases">
        <authorList>
            <person name="Blom J."/>
        </authorList>
    </citation>
    <scope>NUCLEOTIDE SEQUENCE [LARGE SCALE GENOMIC DNA]</scope>
</reference>
<dbReference type="Proteomes" id="UP000059419">
    <property type="component" value="Chromosome 1"/>
</dbReference>
<keyword evidence="1 7" id="KW-0436">Ligase</keyword>
<accession>A0A0U5KZI6</accession>
<dbReference type="EMBL" id="LN907827">
    <property type="protein sequence ID" value="CUU22283.1"/>
    <property type="molecule type" value="Genomic_DNA"/>
</dbReference>
<name>A0A0U5KZI6_9GAMM</name>
<comment type="catalytic activity">
    <reaction evidence="6 7">
        <text>NAD(+) + (deoxyribonucleotide)n-3'-hydroxyl + 5'-phospho-(deoxyribonucleotide)m = (deoxyribonucleotide)n+m + AMP + beta-nicotinamide D-nucleotide.</text>
        <dbReference type="EC" id="6.5.1.2"/>
    </reaction>
</comment>
<dbReference type="InterPro" id="IPR013840">
    <property type="entry name" value="DNAligase_N"/>
</dbReference>
<sequence>MKGLFALLLLLVAGPLQALCPVWTPARAATEIATLHQQLSLWDRAYYQQGQSLVDDTLYDSLQRRLQQWQGCFQPDVLPHQSQWAEGGNLTHPVAHTGVKKLADKSAVAWWMQSRSDIWVQPKVDGVAITLVYREGKLTAAISRGDGLRGESWLQKVENIPAIPKTLPVSLPAVVLQGELFLRRPDHQQAKDGGMNARSQVAGALMRTENSDLLDQLDVFIWAWPDGPVEMQQRLNTLRDWGFPLAAAWTKPVSDEYEAEAWREHWFRQALPFATDGIVLQQTRRAQGKQWLPGQGSEVAAWKYQPPSVSSEVTRVSFSVGRTGKIAVVLELLPVQLDDKTVRRVNVGSIKRWREWDVIAGDQIAISLAGQGIPRLDEVIWRVAQRDYPVEPDAGRYHPLSCLLPATECREQFLARLSNLSQKSVLDLAGIQRSSWQRLMAHDDFTQLFAWLGLSVEEMARLPGISNARAEQLWHRFQFSRQQPFKRWLKALGVPLPAAALDAMASENWQSIQARGPEAWQQLPGIGPKTARQITDFLADRTVNELAAFLQRQRIPGFADLNVPGVDN</sequence>
<gene>
    <name evidence="7 10" type="primary">ligB</name>
    <name evidence="10" type="ORF">EM595_0046</name>
</gene>
<keyword evidence="2 7" id="KW-0235">DNA replication</keyword>
<keyword evidence="4 7" id="KW-0520">NAD</keyword>
<dbReference type="EC" id="6.5.1.2" evidence="7"/>
<feature type="chain" id="PRO_5006860945" description="DNA ligase B" evidence="8">
    <location>
        <begin position="19"/>
        <end position="568"/>
    </location>
</feature>
<evidence type="ECO:0000256" key="7">
    <source>
        <dbReference type="HAMAP-Rule" id="MF_01587"/>
    </source>
</evidence>
<dbReference type="Gene3D" id="1.10.150.20">
    <property type="entry name" value="5' to 3' exonuclease, C-terminal subdomain"/>
    <property type="match status" value="1"/>
</dbReference>
<keyword evidence="8" id="KW-0732">Signal</keyword>
<evidence type="ECO:0000256" key="2">
    <source>
        <dbReference type="ARBA" id="ARBA00022705"/>
    </source>
</evidence>
<dbReference type="Gene3D" id="3.30.470.30">
    <property type="entry name" value="DNA ligase/mRNA capping enzyme"/>
    <property type="match status" value="1"/>
</dbReference>
<dbReference type="SUPFAM" id="SSF47781">
    <property type="entry name" value="RuvA domain 2-like"/>
    <property type="match status" value="1"/>
</dbReference>
<evidence type="ECO:0000256" key="3">
    <source>
        <dbReference type="ARBA" id="ARBA00022763"/>
    </source>
</evidence>
<evidence type="ECO:0000256" key="8">
    <source>
        <dbReference type="SAM" id="SignalP"/>
    </source>
</evidence>
<comment type="function">
    <text evidence="7">Catalyzes the formation of phosphodiester linkages between 5'-phosphoryl and 3'-hydroxyl groups in double-stranded DNA using NAD as a coenzyme and as the energy source for the reaction.</text>
</comment>
<dbReference type="AlphaFoldDB" id="A0A0U5KZI6"/>
<dbReference type="InterPro" id="IPR012340">
    <property type="entry name" value="NA-bd_OB-fold"/>
</dbReference>